<accession>A0A418PUZ0</accession>
<protein>
    <submittedName>
        <fullName evidence="1">Uncharacterized protein</fullName>
    </submittedName>
</protein>
<dbReference type="OrthoDB" id="839653at2"/>
<reference evidence="1 2" key="1">
    <citation type="submission" date="2018-09" db="EMBL/GenBank/DDBJ databases">
        <authorList>
            <person name="Wang X."/>
            <person name="Du Z."/>
        </authorList>
    </citation>
    <scope>NUCLEOTIDE SEQUENCE [LARGE SCALE GENOMIC DNA]</scope>
    <source>
        <strain evidence="1 2">N3</strain>
    </source>
</reference>
<gene>
    <name evidence="1" type="ORF">D0X99_06110</name>
</gene>
<organism evidence="1 2">
    <name type="scientific">Algoriphagus lacus</name>
    <dbReference type="NCBI Taxonomy" id="2056311"/>
    <lineage>
        <taxon>Bacteria</taxon>
        <taxon>Pseudomonadati</taxon>
        <taxon>Bacteroidota</taxon>
        <taxon>Cytophagia</taxon>
        <taxon>Cytophagales</taxon>
        <taxon>Cyclobacteriaceae</taxon>
        <taxon>Algoriphagus</taxon>
    </lineage>
</organism>
<sequence>MKADKMEKLVAEVIEKLEKLKLTELASELSWCWVSYQNDQNPVGVIAKAGQALAAFKEAREKNVKAVAKKLVEDLEKALA</sequence>
<dbReference type="Proteomes" id="UP000283522">
    <property type="component" value="Unassembled WGS sequence"/>
</dbReference>
<evidence type="ECO:0000313" key="1">
    <source>
        <dbReference type="EMBL" id="RIW17313.1"/>
    </source>
</evidence>
<evidence type="ECO:0000313" key="2">
    <source>
        <dbReference type="Proteomes" id="UP000283522"/>
    </source>
</evidence>
<name>A0A418PUZ0_9BACT</name>
<proteinExistence type="predicted"/>
<comment type="caution">
    <text evidence="1">The sequence shown here is derived from an EMBL/GenBank/DDBJ whole genome shotgun (WGS) entry which is preliminary data.</text>
</comment>
<dbReference type="EMBL" id="QXML01000002">
    <property type="protein sequence ID" value="RIW17313.1"/>
    <property type="molecule type" value="Genomic_DNA"/>
</dbReference>
<keyword evidence="2" id="KW-1185">Reference proteome</keyword>
<dbReference type="AlphaFoldDB" id="A0A418PUZ0"/>